<evidence type="ECO:0000313" key="3">
    <source>
        <dbReference type="Proteomes" id="UP000492821"/>
    </source>
</evidence>
<feature type="domain" description="Integrator complex subunit 5 N-terminal" evidence="1">
    <location>
        <begin position="46"/>
        <end position="231"/>
    </location>
</feature>
<evidence type="ECO:0000313" key="4">
    <source>
        <dbReference type="WBParaSite" id="Pan_g293.t1"/>
    </source>
</evidence>
<evidence type="ECO:0000259" key="1">
    <source>
        <dbReference type="Pfam" id="PF14837"/>
    </source>
</evidence>
<proteinExistence type="predicted"/>
<sequence>MATRYPKPKKSCLAPGTDFNPFENVDKLLSNLKPIDVHSIYRAGTCPWYEHDTTYLVDTVKKMIELMPSARFAALDVFSSMIHENVYLYFCERDRPKFARNYANLESAVRQLLSFLETMAINSAQGFASEILRWGIRLLMELVQMNSRRLRASPSMMIDNLNKHPIPALLLKVTENLFDHLLMTESDEVFNVLLSFVDFDRPMDERQFEWLLSLFLSRFSNEVVLRFLRFGGSEIRKLCRNASNPPTFEDFGRIERAFMVTVRPMVLVIMFVQQSRGVEMKYAIETILNLYLDEERQQADNFDLVFLAKAASASPIFLDAALVNLVPMLKKDVILKLCLLAKDPFFALAKEGTIPFSKCLIIAASRTPAPAAATLLEDLQAIVFDPEVAESISGLAPNEIQVVLEVLNYISNELLNTVVKYIHESRNVSFANFPGYKDLETDDRKLLALIEQCVPVSKFATQRRRLLYCFCIISKISFVRKAFAMYLIRAENDAQLRDFIVFAVPVILYFPNAMLETIKDICKRPPFYVDLLGKGATFYALRNLTILNQWTAESVANETSHLRCLSLTPDRFNESNSLMEITGTLVKFAFDELLTVLENAKSMNAELFEYVVIAVGFVKSIEGASAMEPGCCHAISRAMASAYVHCLRFVDVKHAVDLGSAAVLQLNSAAEHLLAQKYQFPKPSFVCCLVQEVVLCSSEIFGKGKDLSNIPDPYIDGHIAPSLLPPTCAGYKPDVSLLKKYRQLVARDEKPRDMAHTGVLKKRGKQNHNGTQSTPQLVRLNLLMHTIDSFLAPDASQPLDVPAIREVSLAFVDIICNEKNVSSLYFWDDWLDEKNPLHEFVAVANTLKAIPFSYEFMSFIASGPYPLFFTMGPLLKAQLAVLINACEVTPLKTMPVPVGVLEEIERFLALCATANIAPDLMTITYEVISRSSNHEAAAILFELWRLLLQVRPHDTKIINDLITDYMNPEKPSPMMPMPMLPPILSFLLMVCQRNPSKMLDLCPKIISMFPPEPEEDIWEVERLLPVMSVNEITKR</sequence>
<evidence type="ECO:0000259" key="2">
    <source>
        <dbReference type="Pfam" id="PF14838"/>
    </source>
</evidence>
<keyword evidence="3" id="KW-1185">Reference proteome</keyword>
<accession>A0A7E4VUG4</accession>
<dbReference type="GO" id="GO:0032039">
    <property type="term" value="C:integrator complex"/>
    <property type="evidence" value="ECO:0007669"/>
    <property type="project" value="InterPro"/>
</dbReference>
<dbReference type="Pfam" id="PF14838">
    <property type="entry name" value="INTS5_C"/>
    <property type="match status" value="1"/>
</dbReference>
<dbReference type="GO" id="GO:0034472">
    <property type="term" value="P:snRNA 3'-end processing"/>
    <property type="evidence" value="ECO:0007669"/>
    <property type="project" value="TreeGrafter"/>
</dbReference>
<organism evidence="3 4">
    <name type="scientific">Panagrellus redivivus</name>
    <name type="common">Microworm</name>
    <dbReference type="NCBI Taxonomy" id="6233"/>
    <lineage>
        <taxon>Eukaryota</taxon>
        <taxon>Metazoa</taxon>
        <taxon>Ecdysozoa</taxon>
        <taxon>Nematoda</taxon>
        <taxon>Chromadorea</taxon>
        <taxon>Rhabditida</taxon>
        <taxon>Tylenchina</taxon>
        <taxon>Panagrolaimomorpha</taxon>
        <taxon>Panagrolaimoidea</taxon>
        <taxon>Panagrolaimidae</taxon>
        <taxon>Panagrellus</taxon>
    </lineage>
</organism>
<dbReference type="InterPro" id="IPR040316">
    <property type="entry name" value="INTS5"/>
</dbReference>
<name>A0A7E4VUG4_PANRE</name>
<reference evidence="3" key="1">
    <citation type="journal article" date="2013" name="Genetics">
        <title>The draft genome and transcriptome of Panagrellus redivivus are shaped by the harsh demands of a free-living lifestyle.</title>
        <authorList>
            <person name="Srinivasan J."/>
            <person name="Dillman A.R."/>
            <person name="Macchietto M.G."/>
            <person name="Heikkinen L."/>
            <person name="Lakso M."/>
            <person name="Fracchia K.M."/>
            <person name="Antoshechkin I."/>
            <person name="Mortazavi A."/>
            <person name="Wong G."/>
            <person name="Sternberg P.W."/>
        </authorList>
    </citation>
    <scope>NUCLEOTIDE SEQUENCE [LARGE SCALE GENOMIC DNA]</scope>
    <source>
        <strain evidence="3">MT8872</strain>
    </source>
</reference>
<protein>
    <submittedName>
        <fullName evidence="4">ANK_REP_REGION domain-containing protein</fullName>
    </submittedName>
</protein>
<reference evidence="4" key="2">
    <citation type="submission" date="2020-10" db="UniProtKB">
        <authorList>
            <consortium name="WormBaseParasite"/>
        </authorList>
    </citation>
    <scope>IDENTIFICATION</scope>
</reference>
<dbReference type="WBParaSite" id="Pan_g293.t1">
    <property type="protein sequence ID" value="Pan_g293.t1"/>
    <property type="gene ID" value="Pan_g293"/>
</dbReference>
<dbReference type="AlphaFoldDB" id="A0A7E4VUG4"/>
<dbReference type="PANTHER" id="PTHR31697">
    <property type="entry name" value="INTEGRATOR COMPLEX SUBUNIT 5"/>
    <property type="match status" value="1"/>
</dbReference>
<dbReference type="InterPro" id="IPR029444">
    <property type="entry name" value="INTS5_C"/>
</dbReference>
<feature type="domain" description="Integrator complex subunit 5 C-terminal" evidence="2">
    <location>
        <begin position="266"/>
        <end position="963"/>
    </location>
</feature>
<dbReference type="Pfam" id="PF14837">
    <property type="entry name" value="INTS5_N"/>
    <property type="match status" value="1"/>
</dbReference>
<dbReference type="InterPro" id="IPR029445">
    <property type="entry name" value="INTS5_N"/>
</dbReference>
<dbReference type="Proteomes" id="UP000492821">
    <property type="component" value="Unassembled WGS sequence"/>
</dbReference>
<dbReference type="PANTHER" id="PTHR31697:SF2">
    <property type="entry name" value="INTEGRATOR COMPLEX SUBUNIT 5"/>
    <property type="match status" value="1"/>
</dbReference>